<dbReference type="RefSeq" id="WP_066245262.1">
    <property type="nucleotide sequence ID" value="NZ_LRFC01000038.1"/>
</dbReference>
<name>A0A163PUV6_9BACL</name>
<dbReference type="Proteomes" id="UP000076567">
    <property type="component" value="Unassembled WGS sequence"/>
</dbReference>
<proteinExistence type="inferred from homology"/>
<evidence type="ECO:0000256" key="1">
    <source>
        <dbReference type="ARBA" id="ARBA00004196"/>
    </source>
</evidence>
<evidence type="ECO:0000313" key="7">
    <source>
        <dbReference type="Proteomes" id="UP000076567"/>
    </source>
</evidence>
<protein>
    <recommendedName>
        <fullName evidence="8">Extracellular solute-binding protein</fullName>
    </recommendedName>
</protein>
<dbReference type="PANTHER" id="PTHR43649">
    <property type="entry name" value="ARABINOSE-BINDING PROTEIN-RELATED"/>
    <property type="match status" value="1"/>
</dbReference>
<evidence type="ECO:0000256" key="3">
    <source>
        <dbReference type="ARBA" id="ARBA00022448"/>
    </source>
</evidence>
<keyword evidence="7" id="KW-1185">Reference proteome</keyword>
<evidence type="ECO:0008006" key="8">
    <source>
        <dbReference type="Google" id="ProtNLM"/>
    </source>
</evidence>
<dbReference type="GO" id="GO:0030313">
    <property type="term" value="C:cell envelope"/>
    <property type="evidence" value="ECO:0007669"/>
    <property type="project" value="UniProtKB-SubCell"/>
</dbReference>
<dbReference type="EMBL" id="LRFC01000038">
    <property type="protein sequence ID" value="KZE64168.1"/>
    <property type="molecule type" value="Genomic_DNA"/>
</dbReference>
<feature type="chain" id="PRO_5039536710" description="Extracellular solute-binding protein" evidence="5">
    <location>
        <begin position="22"/>
        <end position="456"/>
    </location>
</feature>
<evidence type="ECO:0000256" key="4">
    <source>
        <dbReference type="ARBA" id="ARBA00022729"/>
    </source>
</evidence>
<keyword evidence="3" id="KW-0813">Transport</keyword>
<dbReference type="Gene3D" id="3.40.190.10">
    <property type="entry name" value="Periplasmic binding protein-like II"/>
    <property type="match status" value="1"/>
</dbReference>
<evidence type="ECO:0000256" key="5">
    <source>
        <dbReference type="SAM" id="SignalP"/>
    </source>
</evidence>
<dbReference type="SUPFAM" id="SSF53850">
    <property type="entry name" value="Periplasmic binding protein-like II"/>
    <property type="match status" value="1"/>
</dbReference>
<dbReference type="PROSITE" id="PS51257">
    <property type="entry name" value="PROKAR_LIPOPROTEIN"/>
    <property type="match status" value="1"/>
</dbReference>
<comment type="similarity">
    <text evidence="2">Belongs to the bacterial solute-binding protein 1 family.</text>
</comment>
<dbReference type="PANTHER" id="PTHR43649:SF31">
    <property type="entry name" value="SN-GLYCEROL-3-PHOSPHATE-BINDING PERIPLASMIC PROTEIN UGPB"/>
    <property type="match status" value="1"/>
</dbReference>
<dbReference type="AlphaFoldDB" id="A0A163PUV6"/>
<accession>A0A163PUV6</accession>
<keyword evidence="4 5" id="KW-0732">Signal</keyword>
<sequence length="456" mass="50445">MKKVLSLLMIIALLFSVAACSSDEKASSDGDSKKENVTISYASWSLGTEKEQNLERLMIKAFEEKYPNIKVKIDESINPTDWNGTLAAAASAGKMPDVFALPQIPTSLSNDWLMDLTKMTENDKDFANIPEAVRESATYNDKVYAVPFAQHFLGYLVNKDLFNEANLDYPEFGFSVEEYTKSIKEVTNINKGVAGTNHAFSVADWYPAAVNPDMGWYTLKDGQYALDSKEFIAGANLAKEITTNNYAYESLPDDLKANFKGENPEEVWMNGQVAVKWDGTWGVPALVEKGTFDFDFIGLPGGRTGVTNDFVGISKTSKHAEEAFLFSKWMSFGKEGFMKRMAIAEKEGKALNTLPVNADPEILDEYFAINEVPGIKTAYDNLDNAIVEPVKTVPGYVDARWEAPTGVKIGEEANAKIALLLDNVIKGNVKIEDYAKQLDQLADQKSKEANEALKDK</sequence>
<evidence type="ECO:0000313" key="6">
    <source>
        <dbReference type="EMBL" id="KZE64168.1"/>
    </source>
</evidence>
<evidence type="ECO:0000256" key="2">
    <source>
        <dbReference type="ARBA" id="ARBA00008520"/>
    </source>
</evidence>
<dbReference type="Pfam" id="PF01547">
    <property type="entry name" value="SBP_bac_1"/>
    <property type="match status" value="1"/>
</dbReference>
<comment type="caution">
    <text evidence="6">The sequence shown here is derived from an EMBL/GenBank/DDBJ whole genome shotgun (WGS) entry which is preliminary data.</text>
</comment>
<reference evidence="7" key="1">
    <citation type="submission" date="2016-01" db="EMBL/GenBank/DDBJ databases">
        <title>Draft genome of Chromobacterium sp. F49.</title>
        <authorList>
            <person name="Hong K.W."/>
        </authorList>
    </citation>
    <scope>NUCLEOTIDE SEQUENCE [LARGE SCALE GENOMIC DNA]</scope>
    <source>
        <strain evidence="7">P7IIIA</strain>
    </source>
</reference>
<feature type="signal peptide" evidence="5">
    <location>
        <begin position="1"/>
        <end position="21"/>
    </location>
</feature>
<comment type="subcellular location">
    <subcellularLocation>
        <location evidence="1">Cell envelope</location>
    </subcellularLocation>
</comment>
<gene>
    <name evidence="6" type="ORF">AWM68_13765</name>
</gene>
<organism evidence="6 7">
    <name type="scientific">Fictibacillus phosphorivorans</name>
    <dbReference type="NCBI Taxonomy" id="1221500"/>
    <lineage>
        <taxon>Bacteria</taxon>
        <taxon>Bacillati</taxon>
        <taxon>Bacillota</taxon>
        <taxon>Bacilli</taxon>
        <taxon>Bacillales</taxon>
        <taxon>Fictibacillaceae</taxon>
        <taxon>Fictibacillus</taxon>
    </lineage>
</organism>
<dbReference type="InterPro" id="IPR006059">
    <property type="entry name" value="SBP"/>
</dbReference>
<dbReference type="InterPro" id="IPR050490">
    <property type="entry name" value="Bact_solute-bd_prot1"/>
</dbReference>